<dbReference type="Proteomes" id="UP000007881">
    <property type="component" value="Chromosome"/>
</dbReference>
<dbReference type="STRING" id="1142394.PSMK_20870"/>
<organism evidence="2 3">
    <name type="scientific">Phycisphaera mikurensis (strain NBRC 102666 / KCTC 22515 / FYK2301M01)</name>
    <dbReference type="NCBI Taxonomy" id="1142394"/>
    <lineage>
        <taxon>Bacteria</taxon>
        <taxon>Pseudomonadati</taxon>
        <taxon>Planctomycetota</taxon>
        <taxon>Phycisphaerae</taxon>
        <taxon>Phycisphaerales</taxon>
        <taxon>Phycisphaeraceae</taxon>
        <taxon>Phycisphaera</taxon>
    </lineage>
</organism>
<dbReference type="PANTHER" id="PTHR30093:SF2">
    <property type="entry name" value="TYPE II SECRETION SYSTEM PROTEIN H"/>
    <property type="match status" value="1"/>
</dbReference>
<keyword evidence="1" id="KW-1133">Transmembrane helix</keyword>
<evidence type="ECO:0000313" key="3">
    <source>
        <dbReference type="Proteomes" id="UP000007881"/>
    </source>
</evidence>
<dbReference type="Pfam" id="PF07963">
    <property type="entry name" value="N_methyl"/>
    <property type="match status" value="1"/>
</dbReference>
<dbReference type="KEGG" id="phm:PSMK_20870"/>
<dbReference type="InterPro" id="IPR012902">
    <property type="entry name" value="N_methyl_site"/>
</dbReference>
<dbReference type="PANTHER" id="PTHR30093">
    <property type="entry name" value="GENERAL SECRETION PATHWAY PROTEIN G"/>
    <property type="match status" value="1"/>
</dbReference>
<sequence length="300" mass="31854">MPRPAASRSRTRVSAPPAGFTLIELLVVISIIALLIGILLPALGAARRTARVTACATQEQQIGRAMAAYQADFDDYYPEMSGPRSGYGGTQVTWDDRLGQGGYDGRGVDWFVTPTGFNAVGFIPNPTDTPEVPLYRCPLDTEFEHGPPFLVGNPRSYSINILNDNNANQNGVAGLDVNNNSKSIRVDAVGEISQTIVIAENLAFNPATGRAENTLGGGNVFGAFGVGVTPYTHDPSAAAGYSPRALAHHGTGTESATVNTSFSSNYLFGDGHVETLDNGQTLRNAPAAFNYQETLWDASR</sequence>
<accession>I0IG58</accession>
<dbReference type="SUPFAM" id="SSF54523">
    <property type="entry name" value="Pili subunits"/>
    <property type="match status" value="1"/>
</dbReference>
<gene>
    <name evidence="2" type="ordered locus">PSMK_20870</name>
</gene>
<dbReference type="AlphaFoldDB" id="I0IG58"/>
<feature type="transmembrane region" description="Helical" evidence="1">
    <location>
        <begin position="20"/>
        <end position="43"/>
    </location>
</feature>
<keyword evidence="3" id="KW-1185">Reference proteome</keyword>
<dbReference type="InterPro" id="IPR045584">
    <property type="entry name" value="Pilin-like"/>
</dbReference>
<dbReference type="EMBL" id="AP012338">
    <property type="protein sequence ID" value="BAM04246.1"/>
    <property type="molecule type" value="Genomic_DNA"/>
</dbReference>
<keyword evidence="1" id="KW-0472">Membrane</keyword>
<evidence type="ECO:0000313" key="2">
    <source>
        <dbReference type="EMBL" id="BAM04246.1"/>
    </source>
</evidence>
<protein>
    <recommendedName>
        <fullName evidence="4">Prepilin-type N-terminal cleavage/methylation domain-containing protein</fullName>
    </recommendedName>
</protein>
<dbReference type="NCBIfam" id="TIGR02532">
    <property type="entry name" value="IV_pilin_GFxxxE"/>
    <property type="match status" value="1"/>
</dbReference>
<name>I0IG58_PHYMF</name>
<evidence type="ECO:0008006" key="4">
    <source>
        <dbReference type="Google" id="ProtNLM"/>
    </source>
</evidence>
<dbReference type="RefSeq" id="WP_014437464.1">
    <property type="nucleotide sequence ID" value="NC_017080.1"/>
</dbReference>
<dbReference type="eggNOG" id="COG2165">
    <property type="taxonomic scope" value="Bacteria"/>
</dbReference>
<dbReference type="PROSITE" id="PS00409">
    <property type="entry name" value="PROKAR_NTER_METHYL"/>
    <property type="match status" value="1"/>
</dbReference>
<evidence type="ECO:0000256" key="1">
    <source>
        <dbReference type="SAM" id="Phobius"/>
    </source>
</evidence>
<dbReference type="HOGENOM" id="CLU_041661_3_0_0"/>
<keyword evidence="1" id="KW-0812">Transmembrane</keyword>
<reference evidence="2 3" key="1">
    <citation type="submission" date="2012-02" db="EMBL/GenBank/DDBJ databases">
        <title>Complete genome sequence of Phycisphaera mikurensis NBRC 102666.</title>
        <authorList>
            <person name="Ankai A."/>
            <person name="Hosoyama A."/>
            <person name="Terui Y."/>
            <person name="Sekine M."/>
            <person name="Fukai R."/>
            <person name="Kato Y."/>
            <person name="Nakamura S."/>
            <person name="Yamada-Narita S."/>
            <person name="Kawakoshi A."/>
            <person name="Fukunaga Y."/>
            <person name="Yamazaki S."/>
            <person name="Fujita N."/>
        </authorList>
    </citation>
    <scope>NUCLEOTIDE SEQUENCE [LARGE SCALE GENOMIC DNA]</scope>
    <source>
        <strain evidence="3">NBRC 102666 / KCTC 22515 / FYK2301M01</strain>
    </source>
</reference>
<proteinExistence type="predicted"/>
<dbReference type="Gene3D" id="3.30.700.10">
    <property type="entry name" value="Glycoprotein, Type 4 Pilin"/>
    <property type="match status" value="1"/>
</dbReference>